<dbReference type="GO" id="GO:0051056">
    <property type="term" value="P:regulation of small GTPase mediated signal transduction"/>
    <property type="evidence" value="ECO:0007669"/>
    <property type="project" value="InterPro"/>
</dbReference>
<dbReference type="InterPro" id="IPR027107">
    <property type="entry name" value="Tuberin/Ral-act_asu"/>
</dbReference>
<comment type="caution">
    <text evidence="4">The sequence shown here is derived from an EMBL/GenBank/DDBJ whole genome shotgun (WGS) entry which is preliminary data.</text>
</comment>
<feature type="compositionally biased region" description="Polar residues" evidence="2">
    <location>
        <begin position="966"/>
        <end position="979"/>
    </location>
</feature>
<dbReference type="Pfam" id="PF11864">
    <property type="entry name" value="DUF3384"/>
    <property type="match status" value="1"/>
</dbReference>
<dbReference type="GO" id="GO:0005096">
    <property type="term" value="F:GTPase activator activity"/>
    <property type="evidence" value="ECO:0007669"/>
    <property type="project" value="UniProtKB-KW"/>
</dbReference>
<keyword evidence="5" id="KW-1185">Reference proteome</keyword>
<dbReference type="EMBL" id="MU157876">
    <property type="protein sequence ID" value="KAF9526068.1"/>
    <property type="molecule type" value="Genomic_DNA"/>
</dbReference>
<feature type="domain" description="Rap-GAP" evidence="3">
    <location>
        <begin position="1534"/>
        <end position="1764"/>
    </location>
</feature>
<evidence type="ECO:0000256" key="1">
    <source>
        <dbReference type="ARBA" id="ARBA00022468"/>
    </source>
</evidence>
<feature type="region of interest" description="Disordered" evidence="2">
    <location>
        <begin position="789"/>
        <end position="870"/>
    </location>
</feature>
<proteinExistence type="predicted"/>
<dbReference type="InterPro" id="IPR024584">
    <property type="entry name" value="Tuberin_N"/>
</dbReference>
<organism evidence="4 5">
    <name type="scientific">Crepidotus variabilis</name>
    <dbReference type="NCBI Taxonomy" id="179855"/>
    <lineage>
        <taxon>Eukaryota</taxon>
        <taxon>Fungi</taxon>
        <taxon>Dikarya</taxon>
        <taxon>Basidiomycota</taxon>
        <taxon>Agaricomycotina</taxon>
        <taxon>Agaricomycetes</taxon>
        <taxon>Agaricomycetidae</taxon>
        <taxon>Agaricales</taxon>
        <taxon>Agaricineae</taxon>
        <taxon>Crepidotaceae</taxon>
        <taxon>Crepidotus</taxon>
    </lineage>
</organism>
<dbReference type="Proteomes" id="UP000807306">
    <property type="component" value="Unassembled WGS sequence"/>
</dbReference>
<dbReference type="OrthoDB" id="19311at2759"/>
<keyword evidence="1" id="KW-0343">GTPase activation</keyword>
<dbReference type="InterPro" id="IPR000331">
    <property type="entry name" value="Rap/Ran_GAP_dom"/>
</dbReference>
<evidence type="ECO:0000256" key="2">
    <source>
        <dbReference type="SAM" id="MobiDB-lite"/>
    </source>
</evidence>
<dbReference type="PANTHER" id="PTHR10063:SF0">
    <property type="entry name" value="TUBERIN"/>
    <property type="match status" value="1"/>
</dbReference>
<dbReference type="Pfam" id="PF02145">
    <property type="entry name" value="Rap_GAP"/>
    <property type="match status" value="1"/>
</dbReference>
<dbReference type="Pfam" id="PF03542">
    <property type="entry name" value="Tuberin"/>
    <property type="match status" value="1"/>
</dbReference>
<dbReference type="SUPFAM" id="SSF48371">
    <property type="entry name" value="ARM repeat"/>
    <property type="match status" value="1"/>
</dbReference>
<feature type="region of interest" description="Disordered" evidence="2">
    <location>
        <begin position="246"/>
        <end position="268"/>
    </location>
</feature>
<sequence length="1795" mass="200071">MSRLDTESLNKSRQRANTAFTSLWTRRPTQTSSNILQHQTSPQASLSVEALIDALQPSAVPSLSHARSLANALSTCSPLPPHEVLNPILTSLCGETSPTPLQAAGYDILSAYWENPEAIPLGTAERFSYFSLFLGGTSAWGMDLWEPRLKALRAVTKEGTDIAGIETNVIETLQRWIEGAFEGLQNPSDSTGRNEAAERERSLEILVKFLENVLSRSETMSRLSDKKMALILHFYAKLIDRSISLPESPREAPESPPTSGSSNFATTKALSHSHRRHISSLSSSSLPSSSSSLTTTSPSKIASECAVAFFLQHVNNHLKLLSHTHLNFILPVLFRSLASCSASLPRLSVVMQSPRKNTLEEKITDMLNSFFAGPYAANCMLILRRYLFPEVHEICISQEVPQPPLNNGMDHIAIMTSLGAHRTLRNHVRRALYARIARTYISRESSLGYSPSGAPGNIDLQKEWMEKAWPKEDYAPSSIGAGGNGWDAARLGKALAESVGAWVNYGVVDDSNLKSDEERPSGGNRDNQGKEEILEEAAGILKDILQELDTRMDEKSDLDEDEARVIGTTLTKLSQYILPLRESDGSPFLIPIDQPNDAPTPILRSISSLLAQDHTRAFEPLLSSTLIRVAEHLTDNYTSRLPIIMMGQHDLSPTSPDWLVNWEGLLLNEVLIGPGRPLTRKAIIEELQNIYTGVKDMTTYRKPFANLVWKALESWKYGPGEGDQTDDADVVWKILGEEIVLRNVEQDEDDETGNANVSSFLDFLFVTAKDTPEDEEDENMEPALTTAYDLQSSGASTVPSTLISPLLTRTHTESTPTSPQKERDLSRPSVMSMLSSLAVGTRSQSQPEAVEDPKEPPEVQTQEETTSSIPREVSAVSALVEVFSQLTFTPYSLEPKNLKLALRVYDMLLEIICSSKSTRARLAALQFLMRLRADRDHHLYFVDEESNPEGRTEYLAGLIRRLVKGSEQQHSSEGMSGSRTPDDPESRKARPRVPYDSDGKQLLRGRGSGPSHSAVSRSRSRTMAPQIPLNKTREPLWRLPEQLPFFVSGSDSPSEVLISYDPEGPDRVPVLPVSRYLQIINSILEVETNWEILSYVLCHLPTQLSNKHLFCGPKSRSAISKLLSVICNGMLKENFASNVAQWPQGLKARDAQGLAYQTLSVLISYKRCFESHPRHVLVEVIQTGLNGQLSTIKCCLHALSLSAFELQQSITRCLSRILEKLTQIMSNPNMAVHILDFLSIVGSLPTLYVNFTEADFKMVFGVALQYLQHYNQQAASPTMSWALSQHVRIMSYAVLYTWFIALKMPDRPRHIRFIARQLLLANEGNQIVDDATEVCFDWLARYTYASADPRPATSTLSDIILDTSETSSESQKSWIMGNAVITTRALPRSGWVEVMSRRPSGFSRFVCHVENVPMVGPGEVSPDLLSVPAALLLEQDVSKLLVVSDEENEQGSSFVKHPSHDLTEGPNQDEETITAPDPITGYVWSGTAPSQRRKQVAIDPSFLILQLSPFPDGVSTPYLRRVPSTSFPALNRSINTLDRIPVIDTHKVGILYVAPGQTGEVEILRNEHGSPAYTRFLEGIGRLINLRGQMDVYAGGLDPDEDGEYAYAWWDDIRQILYHTATMMPNKAHDPQCNNKKRHIGNDYVRIVWNDSGQRYSFDTLKTQFQFVNIVIEPHSVGTIAAFSNNLHEHEYFKVTIQSAPGMTEFTPVAHSKLISADNLPLLVRQLSLLSDWYAWVFAETQHDTSRLELKTNWRVRLESIRRIKNQLPPEEPLTPSGEDAVMEQEALRDFTTSF</sequence>
<evidence type="ECO:0000313" key="5">
    <source>
        <dbReference type="Proteomes" id="UP000807306"/>
    </source>
</evidence>
<dbReference type="PANTHER" id="PTHR10063">
    <property type="entry name" value="TUBERIN"/>
    <property type="match status" value="1"/>
</dbReference>
<feature type="compositionally biased region" description="Polar residues" evidence="2">
    <location>
        <begin position="258"/>
        <end position="268"/>
    </location>
</feature>
<dbReference type="GO" id="GO:0005634">
    <property type="term" value="C:nucleus"/>
    <property type="evidence" value="ECO:0007669"/>
    <property type="project" value="InterPro"/>
</dbReference>
<dbReference type="FunFam" id="3.40.50.11210:FF:000007">
    <property type="entry name" value="Tuberous sclerosis 2"/>
    <property type="match status" value="1"/>
</dbReference>
<dbReference type="InterPro" id="IPR016024">
    <property type="entry name" value="ARM-type_fold"/>
</dbReference>
<accession>A0A9P6JMR1</accession>
<feature type="compositionally biased region" description="Basic and acidic residues" evidence="2">
    <location>
        <begin position="980"/>
        <end position="1001"/>
    </location>
</feature>
<dbReference type="GO" id="GO:0033596">
    <property type="term" value="C:TSC1-TSC2 complex"/>
    <property type="evidence" value="ECO:0007669"/>
    <property type="project" value="TreeGrafter"/>
</dbReference>
<feature type="region of interest" description="Disordered" evidence="2">
    <location>
        <begin position="1450"/>
        <end position="1479"/>
    </location>
</feature>
<reference evidence="4" key="1">
    <citation type="submission" date="2020-11" db="EMBL/GenBank/DDBJ databases">
        <authorList>
            <consortium name="DOE Joint Genome Institute"/>
            <person name="Ahrendt S."/>
            <person name="Riley R."/>
            <person name="Andreopoulos W."/>
            <person name="Labutti K."/>
            <person name="Pangilinan J."/>
            <person name="Ruiz-Duenas F.J."/>
            <person name="Barrasa J.M."/>
            <person name="Sanchez-Garcia M."/>
            <person name="Camarero S."/>
            <person name="Miyauchi S."/>
            <person name="Serrano A."/>
            <person name="Linde D."/>
            <person name="Babiker R."/>
            <person name="Drula E."/>
            <person name="Ayuso-Fernandez I."/>
            <person name="Pacheco R."/>
            <person name="Padilla G."/>
            <person name="Ferreira P."/>
            <person name="Barriuso J."/>
            <person name="Kellner H."/>
            <person name="Castanera R."/>
            <person name="Alfaro M."/>
            <person name="Ramirez L."/>
            <person name="Pisabarro A.G."/>
            <person name="Kuo A."/>
            <person name="Tritt A."/>
            <person name="Lipzen A."/>
            <person name="He G."/>
            <person name="Yan M."/>
            <person name="Ng V."/>
            <person name="Cullen D."/>
            <person name="Martin F."/>
            <person name="Rosso M.-N."/>
            <person name="Henrissat B."/>
            <person name="Hibbett D."/>
            <person name="Martinez A.T."/>
            <person name="Grigoriev I.V."/>
        </authorList>
    </citation>
    <scope>NUCLEOTIDE SEQUENCE</scope>
    <source>
        <strain evidence="4">CBS 506.95</strain>
    </source>
</reference>
<evidence type="ECO:0000313" key="4">
    <source>
        <dbReference type="EMBL" id="KAF9526068.1"/>
    </source>
</evidence>
<feature type="compositionally biased region" description="Polar residues" evidence="2">
    <location>
        <begin position="1010"/>
        <end position="1023"/>
    </location>
</feature>
<name>A0A9P6JMR1_9AGAR</name>
<feature type="region of interest" description="Disordered" evidence="2">
    <location>
        <begin position="965"/>
        <end position="1027"/>
    </location>
</feature>
<dbReference type="SUPFAM" id="SSF111347">
    <property type="entry name" value="Rap/Ran-GAP"/>
    <property type="match status" value="1"/>
</dbReference>
<dbReference type="InterPro" id="IPR035974">
    <property type="entry name" value="Rap/Ran-GAP_sf"/>
</dbReference>
<protein>
    <recommendedName>
        <fullName evidence="3">Rap-GAP domain-containing protein</fullName>
    </recommendedName>
</protein>
<gene>
    <name evidence="4" type="ORF">CPB83DRAFT_506716</name>
</gene>
<dbReference type="Gene3D" id="3.40.50.11210">
    <property type="entry name" value="Rap/Ran-GAP"/>
    <property type="match status" value="1"/>
</dbReference>
<evidence type="ECO:0000259" key="3">
    <source>
        <dbReference type="PROSITE" id="PS50085"/>
    </source>
</evidence>
<dbReference type="InterPro" id="IPR018515">
    <property type="entry name" value="Tuberin-type_domain"/>
</dbReference>
<dbReference type="GO" id="GO:0032007">
    <property type="term" value="P:negative regulation of TOR signaling"/>
    <property type="evidence" value="ECO:0007669"/>
    <property type="project" value="TreeGrafter"/>
</dbReference>
<dbReference type="PROSITE" id="PS50085">
    <property type="entry name" value="RAPGAP"/>
    <property type="match status" value="1"/>
</dbReference>
<feature type="compositionally biased region" description="Polar residues" evidence="2">
    <location>
        <begin position="789"/>
        <end position="819"/>
    </location>
</feature>